<reference evidence="2 3" key="1">
    <citation type="submission" date="2018-07" db="EMBL/GenBank/DDBJ databases">
        <title>A high quality draft genome assembly of the barn swallow (H. rustica rustica).</title>
        <authorList>
            <person name="Formenti G."/>
            <person name="Chiara M."/>
            <person name="Poveda L."/>
            <person name="Francoijs K.-J."/>
            <person name="Bonisoli-Alquati A."/>
            <person name="Canova L."/>
            <person name="Gianfranceschi L."/>
            <person name="Horner D.S."/>
            <person name="Saino N."/>
        </authorList>
    </citation>
    <scope>NUCLEOTIDE SEQUENCE [LARGE SCALE GENOMIC DNA]</scope>
    <source>
        <strain evidence="2">Chelidonia</strain>
        <tissue evidence="2">Blood</tissue>
    </source>
</reference>
<dbReference type="STRING" id="333673.A0A3M0KN93"/>
<feature type="region of interest" description="Disordered" evidence="1">
    <location>
        <begin position="1"/>
        <end position="26"/>
    </location>
</feature>
<protein>
    <submittedName>
        <fullName evidence="2">Uncharacterized protein</fullName>
    </submittedName>
</protein>
<gene>
    <name evidence="2" type="ORF">DUI87_09977</name>
</gene>
<keyword evidence="3" id="KW-1185">Reference proteome</keyword>
<comment type="caution">
    <text evidence="2">The sequence shown here is derived from an EMBL/GenBank/DDBJ whole genome shotgun (WGS) entry which is preliminary data.</text>
</comment>
<proteinExistence type="predicted"/>
<dbReference type="PANTHER" id="PTHR33332">
    <property type="entry name" value="REVERSE TRANSCRIPTASE DOMAIN-CONTAINING PROTEIN"/>
    <property type="match status" value="1"/>
</dbReference>
<organism evidence="2 3">
    <name type="scientific">Hirundo rustica rustica</name>
    <dbReference type="NCBI Taxonomy" id="333673"/>
    <lineage>
        <taxon>Eukaryota</taxon>
        <taxon>Metazoa</taxon>
        <taxon>Chordata</taxon>
        <taxon>Craniata</taxon>
        <taxon>Vertebrata</taxon>
        <taxon>Euteleostomi</taxon>
        <taxon>Archelosauria</taxon>
        <taxon>Archosauria</taxon>
        <taxon>Dinosauria</taxon>
        <taxon>Saurischia</taxon>
        <taxon>Theropoda</taxon>
        <taxon>Coelurosauria</taxon>
        <taxon>Aves</taxon>
        <taxon>Neognathae</taxon>
        <taxon>Neoaves</taxon>
        <taxon>Telluraves</taxon>
        <taxon>Australaves</taxon>
        <taxon>Passeriformes</taxon>
        <taxon>Sylvioidea</taxon>
        <taxon>Hirundinidae</taxon>
        <taxon>Hirundo</taxon>
    </lineage>
</organism>
<accession>A0A3M0KN93</accession>
<dbReference type="EMBL" id="QRBI01000106">
    <property type="protein sequence ID" value="RMC12460.1"/>
    <property type="molecule type" value="Genomic_DNA"/>
</dbReference>
<dbReference type="AlphaFoldDB" id="A0A3M0KN93"/>
<evidence type="ECO:0000256" key="1">
    <source>
        <dbReference type="SAM" id="MobiDB-lite"/>
    </source>
</evidence>
<name>A0A3M0KN93_HIRRU</name>
<sequence length="119" mass="13785">MQGSSGLSKFADDTKPPDAPDGQDDIQRDLYTLEKWVHENLMRFNKTKYMELHLEQLYQHRQGDEPIESSPGEKDLGLLVGERLDMSWKCALTAQRAKRVLGHIQRDMASWAREKFLPL</sequence>
<evidence type="ECO:0000313" key="3">
    <source>
        <dbReference type="Proteomes" id="UP000269221"/>
    </source>
</evidence>
<dbReference type="Proteomes" id="UP000269221">
    <property type="component" value="Unassembled WGS sequence"/>
</dbReference>
<evidence type="ECO:0000313" key="2">
    <source>
        <dbReference type="EMBL" id="RMC12460.1"/>
    </source>
</evidence>